<dbReference type="OrthoDB" id="2918906at2759"/>
<organism evidence="2 3">
    <name type="scientific">Lentinula aciculospora</name>
    <dbReference type="NCBI Taxonomy" id="153920"/>
    <lineage>
        <taxon>Eukaryota</taxon>
        <taxon>Fungi</taxon>
        <taxon>Dikarya</taxon>
        <taxon>Basidiomycota</taxon>
        <taxon>Agaricomycotina</taxon>
        <taxon>Agaricomycetes</taxon>
        <taxon>Agaricomycetidae</taxon>
        <taxon>Agaricales</taxon>
        <taxon>Marasmiineae</taxon>
        <taxon>Omphalotaceae</taxon>
        <taxon>Lentinula</taxon>
    </lineage>
</organism>
<feature type="region of interest" description="Disordered" evidence="1">
    <location>
        <begin position="262"/>
        <end position="301"/>
    </location>
</feature>
<dbReference type="EMBL" id="JAOTPV010000001">
    <property type="protein sequence ID" value="KAJ4490504.1"/>
    <property type="molecule type" value="Genomic_DNA"/>
</dbReference>
<feature type="non-terminal residue" evidence="2">
    <location>
        <position position="1"/>
    </location>
</feature>
<dbReference type="Proteomes" id="UP001150266">
    <property type="component" value="Unassembled WGS sequence"/>
</dbReference>
<evidence type="ECO:0000256" key="1">
    <source>
        <dbReference type="SAM" id="MobiDB-lite"/>
    </source>
</evidence>
<protein>
    <submittedName>
        <fullName evidence="2">Uncharacterized protein</fullName>
    </submittedName>
</protein>
<sequence length="382" mass="42963">MDKTSSSFHHGQLKAAVASIVAGSSNAELKTVPCSAYIDRNLESPRTRLLVVLNYARLIFKYQARHRLNKKSKLESFGIQFLQYIVSSELFMKVTKVSGNPQDEQVDMVLQTDPRFKKYLCLLEPRKCIELNVGQEKMRNSFSKLLAGGGMSAVIVLLESNPQHSFICFKIPLQSNRLMASTAVGSNPNMNGPKPVQIFIIFNFASQSHDPQWLITSQEETVLLRSFALFRFWSMSGGPNRNSRNCNGWVTIHSIGAAANHYQTKQSSDSDEDKGGIIQQPAIDDCSDETEPQPGSVPSWGHYAEHASTALRYSSTITARVQAAPAQEYVPAVRPPIESLHWRRWTQPPNYGSRNYTYYSHAAHAMYKFPRAHFQSRVDDVD</sequence>
<keyword evidence="3" id="KW-1185">Reference proteome</keyword>
<dbReference type="AlphaFoldDB" id="A0A9W9AU03"/>
<evidence type="ECO:0000313" key="3">
    <source>
        <dbReference type="Proteomes" id="UP001150266"/>
    </source>
</evidence>
<comment type="caution">
    <text evidence="2">The sequence shown here is derived from an EMBL/GenBank/DDBJ whole genome shotgun (WGS) entry which is preliminary data.</text>
</comment>
<gene>
    <name evidence="2" type="ORF">J3R30DRAFT_3422244</name>
</gene>
<name>A0A9W9AU03_9AGAR</name>
<evidence type="ECO:0000313" key="2">
    <source>
        <dbReference type="EMBL" id="KAJ4490504.1"/>
    </source>
</evidence>
<accession>A0A9W9AU03</accession>
<reference evidence="2" key="1">
    <citation type="submission" date="2022-08" db="EMBL/GenBank/DDBJ databases">
        <title>A Global Phylogenomic Analysis of the Shiitake Genus Lentinula.</title>
        <authorList>
            <consortium name="DOE Joint Genome Institute"/>
            <person name="Sierra-Patev S."/>
            <person name="Min B."/>
            <person name="Naranjo-Ortiz M."/>
            <person name="Looney B."/>
            <person name="Konkel Z."/>
            <person name="Slot J.C."/>
            <person name="Sakamoto Y."/>
            <person name="Steenwyk J.L."/>
            <person name="Rokas A."/>
            <person name="Carro J."/>
            <person name="Camarero S."/>
            <person name="Ferreira P."/>
            <person name="Molpeceres G."/>
            <person name="Ruiz-Duenas F.J."/>
            <person name="Serrano A."/>
            <person name="Henrissat B."/>
            <person name="Drula E."/>
            <person name="Hughes K.W."/>
            <person name="Mata J.L."/>
            <person name="Ishikawa N.K."/>
            <person name="Vargas-Isla R."/>
            <person name="Ushijima S."/>
            <person name="Smith C.A."/>
            <person name="Ahrendt S."/>
            <person name="Andreopoulos W."/>
            <person name="He G."/>
            <person name="Labutti K."/>
            <person name="Lipzen A."/>
            <person name="Ng V."/>
            <person name="Riley R."/>
            <person name="Sandor L."/>
            <person name="Barry K."/>
            <person name="Martinez A.T."/>
            <person name="Xiao Y."/>
            <person name="Gibbons J.G."/>
            <person name="Terashima K."/>
            <person name="Grigoriev I.V."/>
            <person name="Hibbett D.S."/>
        </authorList>
    </citation>
    <scope>NUCLEOTIDE SEQUENCE</scope>
    <source>
        <strain evidence="2">JLM2183</strain>
    </source>
</reference>
<proteinExistence type="predicted"/>